<comment type="pathway">
    <text evidence="4">Quinol/quinone metabolism; 1,4-dihydroxy-2-naphthoate biosynthesis; 1,4-dihydroxy-2-naphthoate from chorismate: step 4/7.</text>
</comment>
<comment type="pathway">
    <text evidence="4">Quinol/quinone metabolism; menaquinone biosynthesis.</text>
</comment>
<dbReference type="InterPro" id="IPR029065">
    <property type="entry name" value="Enolase_C-like"/>
</dbReference>
<evidence type="ECO:0000313" key="7">
    <source>
        <dbReference type="EMBL" id="XCG64823.1"/>
    </source>
</evidence>
<feature type="binding site" evidence="4">
    <location>
        <position position="169"/>
    </location>
    <ligand>
        <name>Mg(2+)</name>
        <dbReference type="ChEBI" id="CHEBI:18420"/>
    </ligand>
</feature>
<evidence type="ECO:0000256" key="1">
    <source>
        <dbReference type="ARBA" id="ARBA00022723"/>
    </source>
</evidence>
<protein>
    <recommendedName>
        <fullName evidence="4">o-succinylbenzoate synthase</fullName>
        <shortName evidence="4">OSB synthase</shortName>
        <shortName evidence="4">OSBS</shortName>
        <ecNumber evidence="4">4.2.1.113</ecNumber>
    </recommendedName>
    <alternativeName>
        <fullName evidence="4">4-(2'-carboxyphenyl)-4-oxybutyric acid synthase</fullName>
    </alternativeName>
    <alternativeName>
        <fullName evidence="4">o-succinylbenzoic acid synthase</fullName>
    </alternativeName>
</protein>
<keyword evidence="1 4" id="KW-0479">Metal-binding</keyword>
<evidence type="ECO:0000259" key="6">
    <source>
        <dbReference type="SMART" id="SM00922"/>
    </source>
</evidence>
<dbReference type="GO" id="GO:0043748">
    <property type="term" value="F:O-succinylbenzoate synthase activity"/>
    <property type="evidence" value="ECO:0007669"/>
    <property type="project" value="UniProtKB-EC"/>
</dbReference>
<dbReference type="Pfam" id="PF18374">
    <property type="entry name" value="Enolase_like_N"/>
    <property type="match status" value="1"/>
</dbReference>
<dbReference type="InterPro" id="IPR013342">
    <property type="entry name" value="Mandelate_racemase_C"/>
</dbReference>
<dbReference type="PANTHER" id="PTHR48073:SF2">
    <property type="entry name" value="O-SUCCINYLBENZOATE SYNTHASE"/>
    <property type="match status" value="1"/>
</dbReference>
<accession>A0AAU8DTN8</accession>
<dbReference type="GO" id="GO:0009234">
    <property type="term" value="P:menaquinone biosynthetic process"/>
    <property type="evidence" value="ECO:0007669"/>
    <property type="project" value="UniProtKB-UniRule"/>
</dbReference>
<comment type="cofactor">
    <cofactor evidence="4">
        <name>a divalent metal cation</name>
        <dbReference type="ChEBI" id="CHEBI:60240"/>
    </cofactor>
</comment>
<name>A0AAU8DTN8_9ACTN</name>
<feature type="domain" description="Mandelate racemase/muconate lactonizing enzyme C-terminal" evidence="6">
    <location>
        <begin position="92"/>
        <end position="188"/>
    </location>
</feature>
<dbReference type="GO" id="GO:0000287">
    <property type="term" value="F:magnesium ion binding"/>
    <property type="evidence" value="ECO:0007669"/>
    <property type="project" value="UniProtKB-UniRule"/>
</dbReference>
<comment type="catalytic activity">
    <reaction evidence="4">
        <text>(1R,6R)-6-hydroxy-2-succinyl-cyclohexa-2,4-diene-1-carboxylate = 2-succinylbenzoate + H2O</text>
        <dbReference type="Rhea" id="RHEA:10196"/>
        <dbReference type="ChEBI" id="CHEBI:15377"/>
        <dbReference type="ChEBI" id="CHEBI:18325"/>
        <dbReference type="ChEBI" id="CHEBI:58689"/>
        <dbReference type="EC" id="4.2.1.113"/>
    </reaction>
</comment>
<evidence type="ECO:0000256" key="5">
    <source>
        <dbReference type="SAM" id="MobiDB-lite"/>
    </source>
</evidence>
<dbReference type="NCBIfam" id="NF002782">
    <property type="entry name" value="PRK02901.1"/>
    <property type="match status" value="1"/>
</dbReference>
<proteinExistence type="inferred from homology"/>
<sequence>MRSGGTAEVEDILRSAVVFAIPMVDRFRGVDIREGILMRGPAGWAEFAPFRDYDDQTATGWLAAALDTALHPWPAAVRNTVEVNTTVPIVDPERAHALVLASGCRTAKVKVGGPGTDPGADRDRLRAVRDALGRDGHIRIDANALWDTATALALIPGHAEAAGGLEYVEQPCRTIQELVTVRARVAVPIAADESIRLASDPLAVARAGAADVAVLKVAPLGGVHATLRIAEQIRAEAAMDVVISSAVDSAVGLAAGVAAAACLPGTPRACGLGTSSLLVGDVSTERPLPQDGRLPVAPRAPEPDLIDAWPADEDTAQYWRARLRRVAELLAAQQLSTGMRCP</sequence>
<feature type="binding site" evidence="4">
    <location>
        <position position="192"/>
    </location>
    <ligand>
        <name>Mg(2+)</name>
        <dbReference type="ChEBI" id="CHEBI:18420"/>
    </ligand>
</feature>
<dbReference type="AlphaFoldDB" id="A0AAU8DTN8"/>
<dbReference type="HAMAP" id="MF_00470">
    <property type="entry name" value="MenC_1"/>
    <property type="match status" value="1"/>
</dbReference>
<dbReference type="SFLD" id="SFLDG00180">
    <property type="entry name" value="muconate_cycloisomerase"/>
    <property type="match status" value="1"/>
</dbReference>
<dbReference type="CDD" id="cd03320">
    <property type="entry name" value="OSBS"/>
    <property type="match status" value="1"/>
</dbReference>
<dbReference type="Pfam" id="PF13378">
    <property type="entry name" value="MR_MLE_C"/>
    <property type="match status" value="1"/>
</dbReference>
<dbReference type="SMART" id="SM00922">
    <property type="entry name" value="MR_MLE"/>
    <property type="match status" value="1"/>
</dbReference>
<keyword evidence="4" id="KW-0474">Menaquinone biosynthesis</keyword>
<dbReference type="RefSeq" id="WP_353650435.1">
    <property type="nucleotide sequence ID" value="NZ_CP159218.1"/>
</dbReference>
<dbReference type="SUPFAM" id="SSF51604">
    <property type="entry name" value="Enolase C-terminal domain-like"/>
    <property type="match status" value="1"/>
</dbReference>
<comment type="similarity">
    <text evidence="4">Belongs to the mandelate racemase/muconate lactonizing enzyme family. MenC type 1 subfamily.</text>
</comment>
<feature type="region of interest" description="Disordered" evidence="5">
    <location>
        <begin position="286"/>
        <end position="307"/>
    </location>
</feature>
<dbReference type="SFLD" id="SFLDF00009">
    <property type="entry name" value="o-succinylbenzoate_synthase"/>
    <property type="match status" value="1"/>
</dbReference>
<dbReference type="PANTHER" id="PTHR48073">
    <property type="entry name" value="O-SUCCINYLBENZOATE SYNTHASE-RELATED"/>
    <property type="match status" value="1"/>
</dbReference>
<feature type="binding site" evidence="4">
    <location>
        <position position="141"/>
    </location>
    <ligand>
        <name>Mg(2+)</name>
        <dbReference type="ChEBI" id="CHEBI:18420"/>
    </ligand>
</feature>
<evidence type="ECO:0000256" key="4">
    <source>
        <dbReference type="HAMAP-Rule" id="MF_00470"/>
    </source>
</evidence>
<organism evidence="7">
    <name type="scientific">Nakamurella sp. A5-74</name>
    <dbReference type="NCBI Taxonomy" id="3158264"/>
    <lineage>
        <taxon>Bacteria</taxon>
        <taxon>Bacillati</taxon>
        <taxon>Actinomycetota</taxon>
        <taxon>Actinomycetes</taxon>
        <taxon>Nakamurellales</taxon>
        <taxon>Nakamurellaceae</taxon>
        <taxon>Nakamurella</taxon>
    </lineage>
</organism>
<comment type="function">
    <text evidence="4">Converts 2-succinyl-6-hydroxy-2,4-cyclohexadiene-1-carboxylate (SHCHC) to 2-succinylbenzoate (OSB).</text>
</comment>
<dbReference type="InterPro" id="IPR010196">
    <property type="entry name" value="OSB_synthase_MenC1"/>
</dbReference>
<evidence type="ECO:0000256" key="3">
    <source>
        <dbReference type="ARBA" id="ARBA00023239"/>
    </source>
</evidence>
<gene>
    <name evidence="4" type="primary">menC</name>
    <name evidence="7" type="ORF">ABLG96_05765</name>
</gene>
<keyword evidence="2 4" id="KW-0460">Magnesium</keyword>
<dbReference type="EMBL" id="CP159218">
    <property type="protein sequence ID" value="XCG64823.1"/>
    <property type="molecule type" value="Genomic_DNA"/>
</dbReference>
<feature type="active site" description="Proton donor" evidence="4">
    <location>
        <position position="110"/>
    </location>
</feature>
<reference evidence="7" key="1">
    <citation type="submission" date="2024-05" db="EMBL/GenBank/DDBJ databases">
        <authorList>
            <person name="Cai S.Y."/>
            <person name="Jin L.M."/>
            <person name="Li H.R."/>
        </authorList>
    </citation>
    <scope>NUCLEOTIDE SEQUENCE</scope>
    <source>
        <strain evidence="7">A5-74</strain>
    </source>
</reference>
<keyword evidence="3 4" id="KW-0456">Lyase</keyword>
<evidence type="ECO:0000256" key="2">
    <source>
        <dbReference type="ARBA" id="ARBA00022842"/>
    </source>
</evidence>
<dbReference type="InterPro" id="IPR036849">
    <property type="entry name" value="Enolase-like_C_sf"/>
</dbReference>
<dbReference type="SFLD" id="SFLDS00001">
    <property type="entry name" value="Enolase"/>
    <property type="match status" value="1"/>
</dbReference>
<feature type="active site" description="Proton acceptor" evidence="4">
    <location>
        <position position="216"/>
    </location>
</feature>
<dbReference type="EC" id="4.2.1.113" evidence="4"/>
<dbReference type="Gene3D" id="3.20.20.120">
    <property type="entry name" value="Enolase-like C-terminal domain"/>
    <property type="match status" value="1"/>
</dbReference>